<organism evidence="2 3">
    <name type="scientific">Nonomuraea roseola</name>
    <dbReference type="NCBI Taxonomy" id="46179"/>
    <lineage>
        <taxon>Bacteria</taxon>
        <taxon>Bacillati</taxon>
        <taxon>Actinomycetota</taxon>
        <taxon>Actinomycetes</taxon>
        <taxon>Streptosporangiales</taxon>
        <taxon>Streptosporangiaceae</taxon>
        <taxon>Nonomuraea</taxon>
    </lineage>
</organism>
<dbReference type="Gene3D" id="3.40.430.10">
    <property type="entry name" value="Dihydrofolate Reductase, subunit A"/>
    <property type="match status" value="1"/>
</dbReference>
<sequence length="179" mass="19313">MSRKIVAGQYISLDGVVEAPTEWHFPYLSDEMGAALGEISTAADTLLLGRTTYEEFAAVWPHQSGEMADALNGIRKLVASTTLKEAAWQNSTVIEGDVIAALKELKEQPGKNINVTGSITLTHTLLRAGLIDELRLLVHPIAVGTGRRLFPDSTGQIPLKLTRSVTFATGVLDLTYQPA</sequence>
<evidence type="ECO:0000259" key="1">
    <source>
        <dbReference type="Pfam" id="PF01872"/>
    </source>
</evidence>
<dbReference type="InterPro" id="IPR024072">
    <property type="entry name" value="DHFR-like_dom_sf"/>
</dbReference>
<dbReference type="InterPro" id="IPR050765">
    <property type="entry name" value="Riboflavin_Biosynth_HTPR"/>
</dbReference>
<dbReference type="SUPFAM" id="SSF53597">
    <property type="entry name" value="Dihydrofolate reductase-like"/>
    <property type="match status" value="1"/>
</dbReference>
<accession>A0ABV5Q236</accession>
<dbReference type="InterPro" id="IPR002734">
    <property type="entry name" value="RibDG_C"/>
</dbReference>
<evidence type="ECO:0000313" key="2">
    <source>
        <dbReference type="EMBL" id="MFB9529540.1"/>
    </source>
</evidence>
<gene>
    <name evidence="2" type="ORF">ACFFRN_23305</name>
</gene>
<keyword evidence="3" id="KW-1185">Reference proteome</keyword>
<dbReference type="Pfam" id="PF01872">
    <property type="entry name" value="RibD_C"/>
    <property type="match status" value="1"/>
</dbReference>
<reference evidence="2 3" key="1">
    <citation type="submission" date="2024-09" db="EMBL/GenBank/DDBJ databases">
        <authorList>
            <person name="Sun Q."/>
            <person name="Mori K."/>
        </authorList>
    </citation>
    <scope>NUCLEOTIDE SEQUENCE [LARGE SCALE GENOMIC DNA]</scope>
    <source>
        <strain evidence="2 3">JCM 3323</strain>
    </source>
</reference>
<dbReference type="RefSeq" id="WP_346128213.1">
    <property type="nucleotide sequence ID" value="NZ_BAAAXC010000015.1"/>
</dbReference>
<comment type="caution">
    <text evidence="2">The sequence shown here is derived from an EMBL/GenBank/DDBJ whole genome shotgun (WGS) entry which is preliminary data.</text>
</comment>
<proteinExistence type="predicted"/>
<dbReference type="EMBL" id="JBHMCE010000007">
    <property type="protein sequence ID" value="MFB9529540.1"/>
    <property type="molecule type" value="Genomic_DNA"/>
</dbReference>
<dbReference type="PANTHER" id="PTHR38011">
    <property type="entry name" value="DIHYDROFOLATE REDUCTASE FAMILY PROTEIN (AFU_ORTHOLOGUE AFUA_8G06820)"/>
    <property type="match status" value="1"/>
</dbReference>
<feature type="domain" description="Bacterial bifunctional deaminase-reductase C-terminal" evidence="1">
    <location>
        <begin position="4"/>
        <end position="171"/>
    </location>
</feature>
<evidence type="ECO:0000313" key="3">
    <source>
        <dbReference type="Proteomes" id="UP001589646"/>
    </source>
</evidence>
<name>A0ABV5Q236_9ACTN</name>
<dbReference type="PANTHER" id="PTHR38011:SF11">
    <property type="entry name" value="2,5-DIAMINO-6-RIBOSYLAMINO-4(3H)-PYRIMIDINONE 5'-PHOSPHATE REDUCTASE"/>
    <property type="match status" value="1"/>
</dbReference>
<protein>
    <submittedName>
        <fullName evidence="2">Dihydrofolate reductase family protein</fullName>
    </submittedName>
</protein>
<dbReference type="Proteomes" id="UP001589646">
    <property type="component" value="Unassembled WGS sequence"/>
</dbReference>